<accession>A0ABW9GZG7</accession>
<dbReference type="InterPro" id="IPR007848">
    <property type="entry name" value="Small_mtfrase_dom"/>
</dbReference>
<dbReference type="PANTHER" id="PTHR47739">
    <property type="entry name" value="TRNA1(VAL) (ADENINE(37)-N6)-METHYLTRANSFERASE"/>
    <property type="match status" value="1"/>
</dbReference>
<dbReference type="PROSITE" id="PS00092">
    <property type="entry name" value="N6_MTASE"/>
    <property type="match status" value="1"/>
</dbReference>
<dbReference type="EC" id="2.1.1.223" evidence="2"/>
<dbReference type="InterPro" id="IPR029063">
    <property type="entry name" value="SAM-dependent_MTases_sf"/>
</dbReference>
<evidence type="ECO:0000259" key="1">
    <source>
        <dbReference type="Pfam" id="PF05175"/>
    </source>
</evidence>
<name>A0ABW9GZG7_9FIRM</name>
<evidence type="ECO:0000313" key="3">
    <source>
        <dbReference type="Proteomes" id="UP001631949"/>
    </source>
</evidence>
<keyword evidence="3" id="KW-1185">Reference proteome</keyword>
<feature type="domain" description="Methyltransferase small" evidence="1">
    <location>
        <begin position="50"/>
        <end position="176"/>
    </location>
</feature>
<dbReference type="Gene3D" id="3.40.50.150">
    <property type="entry name" value="Vaccinia Virus protein VP39"/>
    <property type="match status" value="1"/>
</dbReference>
<dbReference type="InterPro" id="IPR002052">
    <property type="entry name" value="DNA_methylase_N6_adenine_CS"/>
</dbReference>
<dbReference type="RefSeq" id="WP_408977632.1">
    <property type="nucleotide sequence ID" value="NZ_JBJUVG010000008.1"/>
</dbReference>
<dbReference type="PANTHER" id="PTHR47739:SF1">
    <property type="entry name" value="TRNA1(VAL) (ADENINE(37)-N6)-METHYLTRANSFERASE"/>
    <property type="match status" value="1"/>
</dbReference>
<keyword evidence="2" id="KW-0808">Transferase</keyword>
<reference evidence="2 3" key="1">
    <citation type="journal article" date="2016" name="Int. J. Syst. Evol. Microbiol.">
        <title>Peptococcus simiae sp. nov., isolated from rhesus macaque faeces and emended description of the genus Peptococcus.</title>
        <authorList>
            <person name="Shkoporov A.N."/>
            <person name="Efimov B.A."/>
            <person name="Kondova I."/>
            <person name="Ouwerling B."/>
            <person name="Chaplin A.V."/>
            <person name="Shcherbakova V.A."/>
            <person name="Langermans J.A.M."/>
        </authorList>
    </citation>
    <scope>NUCLEOTIDE SEQUENCE [LARGE SCALE GENOMIC DNA]</scope>
    <source>
        <strain evidence="2 3">M108</strain>
    </source>
</reference>
<sequence length="233" mass="25571">MTRASDLPDDCLWSDIGVAGWSLYERAGGLRHTIDAYLLARYATDQLPLPRYIYDLGSGTGIISHLLAAAWPESRVLGLELQPNLVALSQASAARNGIAPDRLTFLEEDLRTPSARLANRADLVVANPPFYRVGHGAAAQSDERSIARHEIHLDLPALCRAARYYLRQKGRFCVVYRAARADELIAACLAAGLKPLSLQPYASSRSGRTSLVVLDCQFEGRGDFSIRPPIRLD</sequence>
<dbReference type="GO" id="GO:0032259">
    <property type="term" value="P:methylation"/>
    <property type="evidence" value="ECO:0007669"/>
    <property type="project" value="UniProtKB-KW"/>
</dbReference>
<dbReference type="CDD" id="cd02440">
    <property type="entry name" value="AdoMet_MTases"/>
    <property type="match status" value="1"/>
</dbReference>
<dbReference type="Proteomes" id="UP001631949">
    <property type="component" value="Unassembled WGS sequence"/>
</dbReference>
<gene>
    <name evidence="2" type="ORF">ACKQTC_06535</name>
</gene>
<keyword evidence="2" id="KW-0489">Methyltransferase</keyword>
<evidence type="ECO:0000313" key="2">
    <source>
        <dbReference type="EMBL" id="MFM9414019.1"/>
    </source>
</evidence>
<organism evidence="2 3">
    <name type="scientific">Peptococcus simiae</name>
    <dbReference type="NCBI Taxonomy" id="1643805"/>
    <lineage>
        <taxon>Bacteria</taxon>
        <taxon>Bacillati</taxon>
        <taxon>Bacillota</taxon>
        <taxon>Clostridia</taxon>
        <taxon>Eubacteriales</taxon>
        <taxon>Peptococcaceae</taxon>
        <taxon>Peptococcus</taxon>
    </lineage>
</organism>
<comment type="caution">
    <text evidence="2">The sequence shown here is derived from an EMBL/GenBank/DDBJ whole genome shotgun (WGS) entry which is preliminary data.</text>
</comment>
<protein>
    <submittedName>
        <fullName evidence="2">tRNA1(Val) (Adenine(37)-N6)-methyltransferase</fullName>
        <ecNumber evidence="2">2.1.1.223</ecNumber>
    </submittedName>
</protein>
<dbReference type="InterPro" id="IPR050210">
    <property type="entry name" value="tRNA_Adenine-N(6)_MTase"/>
</dbReference>
<proteinExistence type="predicted"/>
<dbReference type="SUPFAM" id="SSF53335">
    <property type="entry name" value="S-adenosyl-L-methionine-dependent methyltransferases"/>
    <property type="match status" value="1"/>
</dbReference>
<dbReference type="Pfam" id="PF05175">
    <property type="entry name" value="MTS"/>
    <property type="match status" value="1"/>
</dbReference>
<dbReference type="EMBL" id="JBJUVG010000008">
    <property type="protein sequence ID" value="MFM9414019.1"/>
    <property type="molecule type" value="Genomic_DNA"/>
</dbReference>
<dbReference type="GO" id="GO:0008168">
    <property type="term" value="F:methyltransferase activity"/>
    <property type="evidence" value="ECO:0007669"/>
    <property type="project" value="UniProtKB-KW"/>
</dbReference>